<accession>A0ABD2WGK5</accession>
<evidence type="ECO:0000256" key="3">
    <source>
        <dbReference type="SAM" id="SignalP"/>
    </source>
</evidence>
<dbReference type="Proteomes" id="UP001627154">
    <property type="component" value="Unassembled WGS sequence"/>
</dbReference>
<keyword evidence="2" id="KW-0472">Membrane</keyword>
<dbReference type="AlphaFoldDB" id="A0ABD2WGK5"/>
<proteinExistence type="predicted"/>
<evidence type="ECO:0008006" key="6">
    <source>
        <dbReference type="Google" id="ProtNLM"/>
    </source>
</evidence>
<reference evidence="4 5" key="1">
    <citation type="journal article" date="2024" name="bioRxiv">
        <title>A reference genome for Trichogramma kaykai: A tiny desert-dwelling parasitoid wasp with competing sex-ratio distorters.</title>
        <authorList>
            <person name="Culotta J."/>
            <person name="Lindsey A.R."/>
        </authorList>
    </citation>
    <scope>NUCLEOTIDE SEQUENCE [LARGE SCALE GENOMIC DNA]</scope>
    <source>
        <strain evidence="4 5">KSX58</strain>
    </source>
</reference>
<feature type="signal peptide" evidence="3">
    <location>
        <begin position="1"/>
        <end position="21"/>
    </location>
</feature>
<dbReference type="EMBL" id="JBJJXI010000107">
    <property type="protein sequence ID" value="KAL3392128.1"/>
    <property type="molecule type" value="Genomic_DNA"/>
</dbReference>
<evidence type="ECO:0000313" key="5">
    <source>
        <dbReference type="Proteomes" id="UP001627154"/>
    </source>
</evidence>
<evidence type="ECO:0000256" key="1">
    <source>
        <dbReference type="SAM" id="MobiDB-lite"/>
    </source>
</evidence>
<keyword evidence="3" id="KW-0732">Signal</keyword>
<comment type="caution">
    <text evidence="4">The sequence shown here is derived from an EMBL/GenBank/DDBJ whole genome shotgun (WGS) entry which is preliminary data.</text>
</comment>
<name>A0ABD2WGK5_9HYME</name>
<feature type="transmembrane region" description="Helical" evidence="2">
    <location>
        <begin position="382"/>
        <end position="402"/>
    </location>
</feature>
<feature type="compositionally biased region" description="Acidic residues" evidence="1">
    <location>
        <begin position="567"/>
        <end position="578"/>
    </location>
</feature>
<evidence type="ECO:0000256" key="2">
    <source>
        <dbReference type="SAM" id="Phobius"/>
    </source>
</evidence>
<evidence type="ECO:0000313" key="4">
    <source>
        <dbReference type="EMBL" id="KAL3392128.1"/>
    </source>
</evidence>
<protein>
    <recommendedName>
        <fullName evidence="6">Ionotropic glutamate receptor C-terminal domain-containing protein</fullName>
    </recommendedName>
</protein>
<feature type="transmembrane region" description="Helical" evidence="2">
    <location>
        <begin position="320"/>
        <end position="347"/>
    </location>
</feature>
<sequence length="642" mass="73835">MTKYQARLFFCLFFLSSKCAAEETIVRAIEDALRQVSSGYRRMALVLPLEDRQRHEVNSCFHLNVDGVAKFANSLETTTLTILDSRAFDNHTFVAAGDTLFIGFIGVGDHRYLFETFEEILRFLVKSSSNGGSRPRSLFAIASREPIPRESTSRALRHAWSLRFLDASLLLHHVADDKNASTSSCDSPIFLTYDPFVDRVIESCYEPNVTGIFPDKLKDMRGYPLKVLFAPDATLELQWLDPISQEPITASQYVVQLMADAMNFTVQWRIRNFSEADTDLSANQVYLHLQTEHRRLNEAGLVVWLDDYCLLVPVYPVRAVVFRLGVLFVLLNVLVHVLLTYGMVKLLRFDGRLWRPHRLLQVLLGGGGLPAIQLNRARASDWMFYLCLVAVSFHYSCELYSMMTNMSINRFREGPYRELEDVLESDELVVEMDEIHYAMTFRSDGGDGDDESMKRLEAKIRNVSDIEKCTARLLDRRRRREDVKVGCLVDRSAAWMQLRRLRASTTNAARMRVIEPALWSAPKGLLFAEASPYLREARRILRWVFEAGFDRHWWRSLPPPPSKDDGRDEEEDDDDDDAYSSIVRNKKSDDRFLLNKLAIVWCYGVSLAGSAFASELIVWSVDRLLKRIRSDARERDRVFARN</sequence>
<organism evidence="4 5">
    <name type="scientific">Trichogramma kaykai</name>
    <dbReference type="NCBI Taxonomy" id="54128"/>
    <lineage>
        <taxon>Eukaryota</taxon>
        <taxon>Metazoa</taxon>
        <taxon>Ecdysozoa</taxon>
        <taxon>Arthropoda</taxon>
        <taxon>Hexapoda</taxon>
        <taxon>Insecta</taxon>
        <taxon>Pterygota</taxon>
        <taxon>Neoptera</taxon>
        <taxon>Endopterygota</taxon>
        <taxon>Hymenoptera</taxon>
        <taxon>Apocrita</taxon>
        <taxon>Proctotrupomorpha</taxon>
        <taxon>Chalcidoidea</taxon>
        <taxon>Trichogrammatidae</taxon>
        <taxon>Trichogramma</taxon>
    </lineage>
</organism>
<keyword evidence="2" id="KW-0812">Transmembrane</keyword>
<feature type="chain" id="PRO_5044815580" description="Ionotropic glutamate receptor C-terminal domain-containing protein" evidence="3">
    <location>
        <begin position="22"/>
        <end position="642"/>
    </location>
</feature>
<feature type="transmembrane region" description="Helical" evidence="2">
    <location>
        <begin position="597"/>
        <end position="621"/>
    </location>
</feature>
<keyword evidence="5" id="KW-1185">Reference proteome</keyword>
<feature type="region of interest" description="Disordered" evidence="1">
    <location>
        <begin position="560"/>
        <end position="580"/>
    </location>
</feature>
<keyword evidence="2" id="KW-1133">Transmembrane helix</keyword>
<gene>
    <name evidence="4" type="ORF">TKK_013440</name>
</gene>